<reference evidence="3" key="1">
    <citation type="submission" date="2022-09" db="EMBL/GenBank/DDBJ databases">
        <title>The genome sequence of Tsuneonella sp. YG55.</title>
        <authorList>
            <person name="Liu Y."/>
        </authorList>
    </citation>
    <scope>NUCLEOTIDE SEQUENCE</scope>
    <source>
        <strain evidence="3">YG55</strain>
    </source>
</reference>
<dbReference type="InterPro" id="IPR043856">
    <property type="entry name" value="DUF5818"/>
</dbReference>
<evidence type="ECO:0000313" key="4">
    <source>
        <dbReference type="Proteomes" id="UP001142648"/>
    </source>
</evidence>
<dbReference type="AlphaFoldDB" id="A0A9X2W216"/>
<feature type="chain" id="PRO_5040921784" evidence="2">
    <location>
        <begin position="25"/>
        <end position="242"/>
    </location>
</feature>
<comment type="caution">
    <text evidence="3">The sequence shown here is derived from an EMBL/GenBank/DDBJ whole genome shotgun (WGS) entry which is preliminary data.</text>
</comment>
<dbReference type="PROSITE" id="PS51257">
    <property type="entry name" value="PROKAR_LIPOPROTEIN"/>
    <property type="match status" value="1"/>
</dbReference>
<keyword evidence="4" id="KW-1185">Reference proteome</keyword>
<feature type="region of interest" description="Disordered" evidence="1">
    <location>
        <begin position="107"/>
        <end position="138"/>
    </location>
</feature>
<keyword evidence="2" id="KW-0732">Signal</keyword>
<evidence type="ECO:0000256" key="1">
    <source>
        <dbReference type="SAM" id="MobiDB-lite"/>
    </source>
</evidence>
<feature type="signal peptide" evidence="2">
    <location>
        <begin position="1"/>
        <end position="24"/>
    </location>
</feature>
<evidence type="ECO:0000313" key="3">
    <source>
        <dbReference type="EMBL" id="MCT2558849.1"/>
    </source>
</evidence>
<accession>A0A9X2W216</accession>
<organism evidence="3 4">
    <name type="scientific">Tsuneonella litorea</name>
    <dbReference type="NCBI Taxonomy" id="2976475"/>
    <lineage>
        <taxon>Bacteria</taxon>
        <taxon>Pseudomonadati</taxon>
        <taxon>Pseudomonadota</taxon>
        <taxon>Alphaproteobacteria</taxon>
        <taxon>Sphingomonadales</taxon>
        <taxon>Erythrobacteraceae</taxon>
        <taxon>Tsuneonella</taxon>
    </lineage>
</organism>
<protein>
    <submittedName>
        <fullName evidence="3">DUF5818 domain-containing protein</fullName>
    </submittedName>
</protein>
<dbReference type="RefSeq" id="WP_259961718.1">
    <property type="nucleotide sequence ID" value="NZ_JAOAMV010000003.1"/>
</dbReference>
<feature type="region of interest" description="Disordered" evidence="1">
    <location>
        <begin position="22"/>
        <end position="61"/>
    </location>
</feature>
<feature type="compositionally biased region" description="Basic and acidic residues" evidence="1">
    <location>
        <begin position="116"/>
        <end position="131"/>
    </location>
</feature>
<dbReference type="Proteomes" id="UP001142648">
    <property type="component" value="Unassembled WGS sequence"/>
</dbReference>
<gene>
    <name evidence="3" type="ORF">N0B51_07630</name>
</gene>
<sequence length="242" mass="25077">MTCFKTISPLAAALMLVACNSGPAEDEQTPRPDGSAPATEPVADRGDSPTEAGGTLVKEGRIESGAECPVLRTPDGELWALALGEADFGPGDYVRVTGTRAETSYCQQGRGTIDPSRIDSIDTPARDRDPARSGGRAVSTGYVQGDWVAKGPGADCAKPDFAVTRNANGMSIIETRVNGYPETGVVDVGSTPALQWDEPLPTLPIETRGPDGLAVLPAKSGKTVTIAGHRIVGDGVVFVRCG</sequence>
<dbReference type="EMBL" id="JAOAMV010000003">
    <property type="protein sequence ID" value="MCT2558849.1"/>
    <property type="molecule type" value="Genomic_DNA"/>
</dbReference>
<name>A0A9X2W216_9SPHN</name>
<evidence type="ECO:0000256" key="2">
    <source>
        <dbReference type="SAM" id="SignalP"/>
    </source>
</evidence>
<dbReference type="Pfam" id="PF19135">
    <property type="entry name" value="DUF5818"/>
    <property type="match status" value="1"/>
</dbReference>
<proteinExistence type="predicted"/>